<evidence type="ECO:0000313" key="2">
    <source>
        <dbReference type="EMBL" id="ADD45067.1"/>
    </source>
</evidence>
<feature type="region of interest" description="Disordered" evidence="1">
    <location>
        <begin position="1"/>
        <end position="26"/>
    </location>
</feature>
<proteinExistence type="predicted"/>
<dbReference type="SUPFAM" id="SSF52540">
    <property type="entry name" value="P-loop containing nucleoside triphosphate hydrolases"/>
    <property type="match status" value="1"/>
</dbReference>
<dbReference type="Gene3D" id="3.40.50.300">
    <property type="entry name" value="P-loop containing nucleotide triphosphate hydrolases"/>
    <property type="match status" value="2"/>
</dbReference>
<dbReference type="Proteomes" id="UP000000844">
    <property type="component" value="Chromosome"/>
</dbReference>
<gene>
    <name evidence="2" type="ordered locus">Snas_5435</name>
</gene>
<dbReference type="EMBL" id="CP001778">
    <property type="protein sequence ID" value="ADD45067.1"/>
    <property type="molecule type" value="Genomic_DNA"/>
</dbReference>
<dbReference type="KEGG" id="sna:Snas_5435"/>
<reference evidence="2 3" key="1">
    <citation type="journal article" date="2009" name="Stand. Genomic Sci.">
        <title>Complete genome sequence of Stackebrandtia nassauensis type strain (LLR-40K-21).</title>
        <authorList>
            <person name="Munk C."/>
            <person name="Lapidus A."/>
            <person name="Copeland A."/>
            <person name="Jando M."/>
            <person name="Mayilraj S."/>
            <person name="Glavina Del Rio T."/>
            <person name="Nolan M."/>
            <person name="Chen F."/>
            <person name="Lucas S."/>
            <person name="Tice H."/>
            <person name="Cheng J.F."/>
            <person name="Han C."/>
            <person name="Detter J.C."/>
            <person name="Bruce D."/>
            <person name="Goodwin L."/>
            <person name="Chain P."/>
            <person name="Pitluck S."/>
            <person name="Goker M."/>
            <person name="Ovchinikova G."/>
            <person name="Pati A."/>
            <person name="Ivanova N."/>
            <person name="Mavromatis K."/>
            <person name="Chen A."/>
            <person name="Palaniappan K."/>
            <person name="Land M."/>
            <person name="Hauser L."/>
            <person name="Chang Y.J."/>
            <person name="Jeffries C.D."/>
            <person name="Bristow J."/>
            <person name="Eisen J.A."/>
            <person name="Markowitz V."/>
            <person name="Hugenholtz P."/>
            <person name="Kyrpides N.C."/>
            <person name="Klenk H.P."/>
        </authorList>
    </citation>
    <scope>NUCLEOTIDE SEQUENCE [LARGE SCALE GENOMIC DNA]</scope>
    <source>
        <strain evidence="3">DSM 44728 / CIP 108903 / NRRL B-16338 / NBRC 102104 / LLR-40K-21</strain>
    </source>
</reference>
<protein>
    <submittedName>
        <fullName evidence="2">Type IV secretory pathway VirB4 protein-like protein</fullName>
    </submittedName>
</protein>
<keyword evidence="3" id="KW-1185">Reference proteome</keyword>
<evidence type="ECO:0000256" key="1">
    <source>
        <dbReference type="SAM" id="MobiDB-lite"/>
    </source>
</evidence>
<name>D3PVU6_STANL</name>
<dbReference type="InterPro" id="IPR027417">
    <property type="entry name" value="P-loop_NTPase"/>
</dbReference>
<dbReference type="HOGENOM" id="CLU_024859_2_0_11"/>
<organism evidence="2 3">
    <name type="scientific">Stackebrandtia nassauensis (strain DSM 44728 / CIP 108903 / NRRL B-16338 / NBRC 102104 / LLR-40K-21)</name>
    <dbReference type="NCBI Taxonomy" id="446470"/>
    <lineage>
        <taxon>Bacteria</taxon>
        <taxon>Bacillati</taxon>
        <taxon>Actinomycetota</taxon>
        <taxon>Actinomycetes</taxon>
        <taxon>Glycomycetales</taxon>
        <taxon>Glycomycetaceae</taxon>
        <taxon>Stackebrandtia</taxon>
    </lineage>
</organism>
<feature type="region of interest" description="Disordered" evidence="1">
    <location>
        <begin position="40"/>
        <end position="65"/>
    </location>
</feature>
<dbReference type="eggNOG" id="COG3451">
    <property type="taxonomic scope" value="Bacteria"/>
</dbReference>
<sequence length="515" mass="55040">MTLIKPTPGKKPTKPGRPEKAAPLPQADLADLLGLSTAAASTKELVPQQNDRDRPKAPSMPVPPRRGYARPFCGRAPLPPAVPVVRGSTGQLSGLYPFLYGHSLPPVGVYMGIDCLSGAAFSCHPIEWLHHGLVTNPNILVTGVPGAGKSATVKALALRLMAYGVKTFVLGDLKNEYAALARTLGVEPVELGPGLPGRVNPLDSGPLGRNLPPAGPQLDERLAEIHRRRITLLSSLVEMRLHRPLTPTEEAAVSQAIRHAAGIATGTTYLTDPTIPDVWRLLRDPVDDMATELRTAGATDLRERVRPVADAIGNMITGSLSGLFDGPTTVAPDFTAPIQTVDISRLDGRGDDTVAMILACVSSWGQAAIDDPNGPVRMVVRDELWRAMRIPAMVKKLDADLRLSRSQGTIQMLCSHRLSDFEAVGSAGSAEVAIAKSLIGSCDVRVCLAQDTAPLNITREVIGLTDTEAAHIASWGAEQRGRALWKVGRTSSSIVHTVLSPVELELFWTNERMTV</sequence>
<dbReference type="RefSeq" id="WP_013020638.1">
    <property type="nucleotide sequence ID" value="NC_013947.1"/>
</dbReference>
<dbReference type="STRING" id="446470.Snas_5435"/>
<dbReference type="AlphaFoldDB" id="D3PVU6"/>
<accession>D3PVU6</accession>
<evidence type="ECO:0000313" key="3">
    <source>
        <dbReference type="Proteomes" id="UP000000844"/>
    </source>
</evidence>